<evidence type="ECO:0000313" key="2">
    <source>
        <dbReference type="EMBL" id="AFI05643.1"/>
    </source>
</evidence>
<dbReference type="EMBL" id="CP003481">
    <property type="protein sequence ID" value="AFI05643.1"/>
    <property type="molecule type" value="Genomic_DNA"/>
</dbReference>
<sequence>MGQVDRTLYAPQPLGVKGDKGDRGEQGILGEPGRGLRATEAKALLSNAINDISAILTQMKNSSGTFDFPTKIGSKTYSISQSLIAFENQVDLMKKAIATLSHTPRTQPSMKIIQG</sequence>
<dbReference type="Proteomes" id="UP000005013">
    <property type="component" value="Chromosome"/>
</dbReference>
<dbReference type="PATRIC" id="fig|1163745.3.peg.672"/>
<organism evidence="2 3">
    <name type="scientific">Helicobacter cetorum (strain ATCC BAA-540 / CCUG 52418 / MIT 99-5656)</name>
    <dbReference type="NCBI Taxonomy" id="1163745"/>
    <lineage>
        <taxon>Bacteria</taxon>
        <taxon>Pseudomonadati</taxon>
        <taxon>Campylobacterota</taxon>
        <taxon>Epsilonproteobacteria</taxon>
        <taxon>Campylobacterales</taxon>
        <taxon>Helicobacteraceae</taxon>
        <taxon>Helicobacter</taxon>
    </lineage>
</organism>
<dbReference type="KEGG" id="hcm:HCD_03135"/>
<gene>
    <name evidence="2" type="ordered locus">HCD_03135</name>
</gene>
<accession>I0ERS4</accession>
<keyword evidence="3" id="KW-1185">Reference proteome</keyword>
<dbReference type="RefSeq" id="WP_014659154.1">
    <property type="nucleotide sequence ID" value="NC_017735.1"/>
</dbReference>
<feature type="region of interest" description="Disordered" evidence="1">
    <location>
        <begin position="1"/>
        <end position="33"/>
    </location>
</feature>
<evidence type="ECO:0000256" key="1">
    <source>
        <dbReference type="SAM" id="MobiDB-lite"/>
    </source>
</evidence>
<reference evidence="2 3" key="1">
    <citation type="journal article" date="2013" name="PLoS ONE">
        <title>Sequence Divergence and Conservation in Genomes ofHelicobacter cetorum Strains from a Dolphin and a Whale.</title>
        <authorList>
            <person name="Kersulyte D."/>
            <person name="Rossi M."/>
            <person name="Berg D.E."/>
        </authorList>
    </citation>
    <scope>NUCLEOTIDE SEQUENCE [LARGE SCALE GENOMIC DNA]</scope>
    <source>
        <strain evidence="2 3">MIT 99-5656</strain>
    </source>
</reference>
<dbReference type="STRING" id="1163745.HCD_03135"/>
<evidence type="ECO:0000313" key="3">
    <source>
        <dbReference type="Proteomes" id="UP000005013"/>
    </source>
</evidence>
<protein>
    <submittedName>
        <fullName evidence="2">Uncharacterized protein</fullName>
    </submittedName>
</protein>
<name>I0ERS4_HELCM</name>
<dbReference type="HOGENOM" id="CLU_2105582_0_0_7"/>
<proteinExistence type="predicted"/>
<dbReference type="AlphaFoldDB" id="I0ERS4"/>